<gene>
    <name evidence="4" type="ORF">K0504_05755</name>
</gene>
<dbReference type="Proteomes" id="UP001166251">
    <property type="component" value="Unassembled WGS sequence"/>
</dbReference>
<accession>A0ABS7EDV9</accession>
<evidence type="ECO:0000313" key="4">
    <source>
        <dbReference type="EMBL" id="MBW8190536.1"/>
    </source>
</evidence>
<feature type="transmembrane region" description="Helical" evidence="2">
    <location>
        <begin position="23"/>
        <end position="42"/>
    </location>
</feature>
<keyword evidence="2" id="KW-0812">Transmembrane</keyword>
<dbReference type="EMBL" id="JAHZSS010000004">
    <property type="protein sequence ID" value="MBW8190536.1"/>
    <property type="molecule type" value="Genomic_DNA"/>
</dbReference>
<dbReference type="Pfam" id="PF01551">
    <property type="entry name" value="Peptidase_M23"/>
    <property type="match status" value="1"/>
</dbReference>
<keyword evidence="1" id="KW-0732">Signal</keyword>
<evidence type="ECO:0000259" key="3">
    <source>
        <dbReference type="Pfam" id="PF01551"/>
    </source>
</evidence>
<evidence type="ECO:0000313" key="5">
    <source>
        <dbReference type="Proteomes" id="UP001166251"/>
    </source>
</evidence>
<dbReference type="PANTHER" id="PTHR21666">
    <property type="entry name" value="PEPTIDASE-RELATED"/>
    <property type="match status" value="1"/>
</dbReference>
<dbReference type="SUPFAM" id="SSF51261">
    <property type="entry name" value="Duplicated hybrid motif"/>
    <property type="match status" value="1"/>
</dbReference>
<keyword evidence="2" id="KW-1133">Transmembrane helix</keyword>
<evidence type="ECO:0000256" key="1">
    <source>
        <dbReference type="ARBA" id="ARBA00022729"/>
    </source>
</evidence>
<protein>
    <submittedName>
        <fullName evidence="4">M23 family metallopeptidase</fullName>
    </submittedName>
</protein>
<dbReference type="PANTHER" id="PTHR21666:SF289">
    <property type="entry name" value="L-ALA--D-GLU ENDOPEPTIDASE"/>
    <property type="match status" value="1"/>
</dbReference>
<dbReference type="CDD" id="cd12797">
    <property type="entry name" value="M23_peptidase"/>
    <property type="match status" value="1"/>
</dbReference>
<dbReference type="RefSeq" id="WP_220103219.1">
    <property type="nucleotide sequence ID" value="NZ_JAHZSS010000004.1"/>
</dbReference>
<comment type="caution">
    <text evidence="4">The sequence shown here is derived from an EMBL/GenBank/DDBJ whole genome shotgun (WGS) entry which is preliminary data.</text>
</comment>
<keyword evidence="5" id="KW-1185">Reference proteome</keyword>
<dbReference type="InterPro" id="IPR011055">
    <property type="entry name" value="Dup_hybrid_motif"/>
</dbReference>
<dbReference type="Gene3D" id="2.70.70.10">
    <property type="entry name" value="Glucose Permease (Domain IIA)"/>
    <property type="match status" value="1"/>
</dbReference>
<organism evidence="4 5">
    <name type="scientific">Neiella holothuriorum</name>
    <dbReference type="NCBI Taxonomy" id="2870530"/>
    <lineage>
        <taxon>Bacteria</taxon>
        <taxon>Pseudomonadati</taxon>
        <taxon>Pseudomonadota</taxon>
        <taxon>Gammaproteobacteria</taxon>
        <taxon>Alteromonadales</taxon>
        <taxon>Echinimonadaceae</taxon>
        <taxon>Neiella</taxon>
    </lineage>
</organism>
<proteinExistence type="predicted"/>
<feature type="domain" description="M23ase beta-sheet core" evidence="3">
    <location>
        <begin position="165"/>
        <end position="261"/>
    </location>
</feature>
<keyword evidence="2" id="KW-0472">Membrane</keyword>
<dbReference type="InterPro" id="IPR050570">
    <property type="entry name" value="Cell_wall_metabolism_enzyme"/>
</dbReference>
<evidence type="ECO:0000256" key="2">
    <source>
        <dbReference type="SAM" id="Phobius"/>
    </source>
</evidence>
<name>A0ABS7EDV9_9GAMM</name>
<reference evidence="4" key="1">
    <citation type="submission" date="2021-07" db="EMBL/GenBank/DDBJ databases">
        <title>Neiella marina sp. nov., isolated from the intestinal content of sea cucumber Apostichopus japonicus.</title>
        <authorList>
            <person name="Bai X."/>
        </authorList>
    </citation>
    <scope>NUCLEOTIDE SEQUENCE</scope>
    <source>
        <strain evidence="4">126</strain>
    </source>
</reference>
<dbReference type="InterPro" id="IPR016047">
    <property type="entry name" value="M23ase_b-sheet_dom"/>
</dbReference>
<sequence>MIHPLLVTITTRQSARQFKLRSWLLWVLLGCWMITIGLVYSYQQQLQQAQQALTLSQHEFDQSLNSIRELREAEQQLFTQLDSQYDRWRHFDNRLQGVEVLAGLSEVDITPIPTPYQGRLAQVQHKIQLRQQMLTKIPNGNPMEYRRVSSQFGSRKHPISFKRHRHTGVDLRADKGQPIYATADGYVQQARDNYDRGYGNMVTLSHQMGFDTRYAHMNSVAVKYGQFVRKGELVGYCGNSGDSTASHLHYEVRFLGNAIDPKPFMSWNLANYEQIFETVGTLPWDSFQAELTQQLQPLEPQLSQQVPSSMVPLSSVATFTSTGK</sequence>